<accession>A0A371DXZ3</accession>
<dbReference type="EMBL" id="KZ857379">
    <property type="protein sequence ID" value="RDX57427.1"/>
    <property type="molecule type" value="Genomic_DNA"/>
</dbReference>
<reference evidence="5 6" key="1">
    <citation type="journal article" date="2018" name="Biotechnol. Biofuels">
        <title>Integrative visual omics of the white-rot fungus Polyporus brumalis exposes the biotechnological potential of its oxidative enzymes for delignifying raw plant biomass.</title>
        <authorList>
            <person name="Miyauchi S."/>
            <person name="Rancon A."/>
            <person name="Drula E."/>
            <person name="Hage H."/>
            <person name="Chaduli D."/>
            <person name="Favel A."/>
            <person name="Grisel S."/>
            <person name="Henrissat B."/>
            <person name="Herpoel-Gimbert I."/>
            <person name="Ruiz-Duenas F.J."/>
            <person name="Chevret D."/>
            <person name="Hainaut M."/>
            <person name="Lin J."/>
            <person name="Wang M."/>
            <person name="Pangilinan J."/>
            <person name="Lipzen A."/>
            <person name="Lesage-Meessen L."/>
            <person name="Navarro D."/>
            <person name="Riley R."/>
            <person name="Grigoriev I.V."/>
            <person name="Zhou S."/>
            <person name="Raouche S."/>
            <person name="Rosso M.N."/>
        </authorList>
    </citation>
    <scope>NUCLEOTIDE SEQUENCE [LARGE SCALE GENOMIC DNA]</scope>
    <source>
        <strain evidence="5 6">BRFM 1820</strain>
    </source>
</reference>
<evidence type="ECO:0000313" key="6">
    <source>
        <dbReference type="Proteomes" id="UP000256964"/>
    </source>
</evidence>
<dbReference type="Gene3D" id="3.10.490.10">
    <property type="entry name" value="Gamma-glutamyl cyclotransferase-like"/>
    <property type="match status" value="1"/>
</dbReference>
<dbReference type="InterPro" id="IPR009288">
    <property type="entry name" value="AIG2-like_dom"/>
</dbReference>
<dbReference type="AlphaFoldDB" id="A0A371DXZ3"/>
<dbReference type="PANTHER" id="PTHR31544">
    <property type="entry name" value="AIG2-LIKE PROTEIN D"/>
    <property type="match status" value="1"/>
</dbReference>
<name>A0A371DXZ3_9APHY</name>
<evidence type="ECO:0000256" key="2">
    <source>
        <dbReference type="ARBA" id="ARBA00022679"/>
    </source>
</evidence>
<dbReference type="SUPFAM" id="SSF110857">
    <property type="entry name" value="Gamma-glutamyl cyclotransferase-like"/>
    <property type="match status" value="1"/>
</dbReference>
<keyword evidence="2" id="KW-0808">Transferase</keyword>
<dbReference type="OrthoDB" id="1044435at2759"/>
<dbReference type="InterPro" id="IPR013024">
    <property type="entry name" value="GGCT-like"/>
</dbReference>
<dbReference type="Proteomes" id="UP000256964">
    <property type="component" value="Unassembled WGS sequence"/>
</dbReference>
<gene>
    <name evidence="5" type="ORF">OH76DRAFT_1368560</name>
</gene>
<dbReference type="PANTHER" id="PTHR31544:SF2">
    <property type="entry name" value="AIG2-LIKE PROTEIN D"/>
    <property type="match status" value="1"/>
</dbReference>
<dbReference type="InterPro" id="IPR036568">
    <property type="entry name" value="GGCT-like_sf"/>
</dbReference>
<comment type="similarity">
    <text evidence="1">Belongs to the gamma-glutamylcyclotransferase family.</text>
</comment>
<dbReference type="InterPro" id="IPR045038">
    <property type="entry name" value="AIG2-like"/>
</dbReference>
<dbReference type="GO" id="GO:0016740">
    <property type="term" value="F:transferase activity"/>
    <property type="evidence" value="ECO:0007669"/>
    <property type="project" value="UniProtKB-KW"/>
</dbReference>
<feature type="domain" description="Gamma-glutamylcyclotransferase AIG2-like" evidence="4">
    <location>
        <begin position="6"/>
        <end position="107"/>
    </location>
</feature>
<dbReference type="Pfam" id="PF06094">
    <property type="entry name" value="GGACT"/>
    <property type="match status" value="1"/>
</dbReference>
<dbReference type="CDD" id="cd06661">
    <property type="entry name" value="GGCT_like"/>
    <property type="match status" value="1"/>
</dbReference>
<proteinExistence type="inferred from homology"/>
<protein>
    <recommendedName>
        <fullName evidence="3">Putative gamma-glutamylcyclotransferase</fullName>
    </recommendedName>
</protein>
<evidence type="ECO:0000313" key="5">
    <source>
        <dbReference type="EMBL" id="RDX57427.1"/>
    </source>
</evidence>
<evidence type="ECO:0000259" key="4">
    <source>
        <dbReference type="Pfam" id="PF06094"/>
    </source>
</evidence>
<keyword evidence="6" id="KW-1185">Reference proteome</keyword>
<evidence type="ECO:0000256" key="1">
    <source>
        <dbReference type="ARBA" id="ARBA00008861"/>
    </source>
</evidence>
<sequence>MSHSAFFYGTLLHPSILRRVIGHEGGHLQICPALLLEHTRHKIKHADYPAVLPYSRSQELFASVGHAELPRDQRTVRGTFVQGLNDHDIHLLDLFEGDEYTRENVEVYPLGPLTSLSFTPVPMSSIPSSSAAATDAYVVPLDAPSLPPLDALSAPLPAETYIYAGPLTDLSPELWSYEDFVRENAWKWVGRSAHEDNYIEVDRRRDLDGKTLRTEIVDPASLPGSEDVGPAVTAEIIA</sequence>
<organism evidence="5 6">
    <name type="scientific">Lentinus brumalis</name>
    <dbReference type="NCBI Taxonomy" id="2498619"/>
    <lineage>
        <taxon>Eukaryota</taxon>
        <taxon>Fungi</taxon>
        <taxon>Dikarya</taxon>
        <taxon>Basidiomycota</taxon>
        <taxon>Agaricomycotina</taxon>
        <taxon>Agaricomycetes</taxon>
        <taxon>Polyporales</taxon>
        <taxon>Polyporaceae</taxon>
        <taxon>Lentinus</taxon>
    </lineage>
</organism>
<evidence type="ECO:0000256" key="3">
    <source>
        <dbReference type="ARBA" id="ARBA00030602"/>
    </source>
</evidence>